<evidence type="ECO:0000313" key="3">
    <source>
        <dbReference type="Proteomes" id="UP000641137"/>
    </source>
</evidence>
<dbReference type="AlphaFoldDB" id="A0A8J3DHY1"/>
<feature type="region of interest" description="Disordered" evidence="1">
    <location>
        <begin position="41"/>
        <end position="63"/>
    </location>
</feature>
<sequence>MATIIQFLPSRSCKIVQTGKHVSAEIVIFPGIRYERFTDQKTTAEPVKRRRSRKKSLLKAQPE</sequence>
<name>A0A8J3DHY1_9HYPH</name>
<reference evidence="2" key="1">
    <citation type="journal article" date="2014" name="Int. J. Syst. Evol. Microbiol.">
        <title>Complete genome sequence of Corynebacterium casei LMG S-19264T (=DSM 44701T), isolated from a smear-ripened cheese.</title>
        <authorList>
            <consortium name="US DOE Joint Genome Institute (JGI-PGF)"/>
            <person name="Walter F."/>
            <person name="Albersmeier A."/>
            <person name="Kalinowski J."/>
            <person name="Ruckert C."/>
        </authorList>
    </citation>
    <scope>NUCLEOTIDE SEQUENCE</scope>
    <source>
        <strain evidence="2">KCTC 42097</strain>
    </source>
</reference>
<reference evidence="2" key="2">
    <citation type="submission" date="2020-09" db="EMBL/GenBank/DDBJ databases">
        <authorList>
            <person name="Sun Q."/>
            <person name="Kim S."/>
        </authorList>
    </citation>
    <scope>NUCLEOTIDE SEQUENCE</scope>
    <source>
        <strain evidence="2">KCTC 42097</strain>
    </source>
</reference>
<dbReference type="EMBL" id="BMZO01000004">
    <property type="protein sequence ID" value="GHC69422.1"/>
    <property type="molecule type" value="Genomic_DNA"/>
</dbReference>
<proteinExistence type="predicted"/>
<organism evidence="2 3">
    <name type="scientific">Limoniibacter endophyticus</name>
    <dbReference type="NCBI Taxonomy" id="1565040"/>
    <lineage>
        <taxon>Bacteria</taxon>
        <taxon>Pseudomonadati</taxon>
        <taxon>Pseudomonadota</taxon>
        <taxon>Alphaproteobacteria</taxon>
        <taxon>Hyphomicrobiales</taxon>
        <taxon>Bartonellaceae</taxon>
        <taxon>Limoniibacter</taxon>
    </lineage>
</organism>
<accession>A0A8J3DHY1</accession>
<feature type="compositionally biased region" description="Basic residues" evidence="1">
    <location>
        <begin position="48"/>
        <end position="57"/>
    </location>
</feature>
<evidence type="ECO:0000313" key="2">
    <source>
        <dbReference type="EMBL" id="GHC69422.1"/>
    </source>
</evidence>
<protein>
    <submittedName>
        <fullName evidence="2">Uncharacterized protein</fullName>
    </submittedName>
</protein>
<keyword evidence="3" id="KW-1185">Reference proteome</keyword>
<evidence type="ECO:0000256" key="1">
    <source>
        <dbReference type="SAM" id="MobiDB-lite"/>
    </source>
</evidence>
<comment type="caution">
    <text evidence="2">The sequence shown here is derived from an EMBL/GenBank/DDBJ whole genome shotgun (WGS) entry which is preliminary data.</text>
</comment>
<dbReference type="RefSeq" id="WP_189489391.1">
    <property type="nucleotide sequence ID" value="NZ_BMZO01000004.1"/>
</dbReference>
<gene>
    <name evidence="2" type="ORF">GCM10010136_15240</name>
</gene>
<dbReference type="Proteomes" id="UP000641137">
    <property type="component" value="Unassembled WGS sequence"/>
</dbReference>